<dbReference type="InterPro" id="IPR045024">
    <property type="entry name" value="NDH-2"/>
</dbReference>
<evidence type="ECO:0000256" key="7">
    <source>
        <dbReference type="ARBA" id="ARBA00047599"/>
    </source>
</evidence>
<gene>
    <name evidence="10" type="ORF">COY37_09975</name>
</gene>
<keyword evidence="6" id="KW-0520">NAD</keyword>
<keyword evidence="8" id="KW-0472">Membrane</keyword>
<evidence type="ECO:0000256" key="8">
    <source>
        <dbReference type="SAM" id="Phobius"/>
    </source>
</evidence>
<keyword evidence="3" id="KW-0285">Flavoprotein</keyword>
<evidence type="ECO:0000256" key="3">
    <source>
        <dbReference type="ARBA" id="ARBA00022630"/>
    </source>
</evidence>
<dbReference type="Pfam" id="PF07992">
    <property type="entry name" value="Pyr_redox_2"/>
    <property type="match status" value="1"/>
</dbReference>
<dbReference type="PANTHER" id="PTHR43706:SF47">
    <property type="entry name" value="EXTERNAL NADH-UBIQUINONE OXIDOREDUCTASE 1, MITOCHONDRIAL-RELATED"/>
    <property type="match status" value="1"/>
</dbReference>
<name>A0A2M7T5P8_9ACTN</name>
<dbReference type="PRINTS" id="PR00368">
    <property type="entry name" value="FADPNR"/>
</dbReference>
<comment type="caution">
    <text evidence="10">The sequence shown here is derived from an EMBL/GenBank/DDBJ whole genome shotgun (WGS) entry which is preliminary data.</text>
</comment>
<keyword evidence="4" id="KW-0274">FAD</keyword>
<reference evidence="11" key="1">
    <citation type="submission" date="2017-09" db="EMBL/GenBank/DDBJ databases">
        <title>Depth-based differentiation of microbial function through sediment-hosted aquifers and enrichment of novel symbionts in the deep terrestrial subsurface.</title>
        <authorList>
            <person name="Probst A.J."/>
            <person name="Ladd B."/>
            <person name="Jarett J.K."/>
            <person name="Geller-Mcgrath D.E."/>
            <person name="Sieber C.M.K."/>
            <person name="Emerson J.B."/>
            <person name="Anantharaman K."/>
            <person name="Thomas B.C."/>
            <person name="Malmstrom R."/>
            <person name="Stieglmeier M."/>
            <person name="Klingl A."/>
            <person name="Woyke T."/>
            <person name="Ryan C.M."/>
            <person name="Banfield J.F."/>
        </authorList>
    </citation>
    <scope>NUCLEOTIDE SEQUENCE [LARGE SCALE GENOMIC DNA]</scope>
</reference>
<dbReference type="Proteomes" id="UP000230956">
    <property type="component" value="Unassembled WGS sequence"/>
</dbReference>
<keyword evidence="8" id="KW-1133">Transmembrane helix</keyword>
<dbReference type="PANTHER" id="PTHR43706">
    <property type="entry name" value="NADH DEHYDROGENASE"/>
    <property type="match status" value="1"/>
</dbReference>
<proteinExistence type="inferred from homology"/>
<dbReference type="EC" id="1.6.5.9" evidence="2"/>
<evidence type="ECO:0000256" key="6">
    <source>
        <dbReference type="ARBA" id="ARBA00023027"/>
    </source>
</evidence>
<evidence type="ECO:0000313" key="10">
    <source>
        <dbReference type="EMBL" id="PIZ35650.1"/>
    </source>
</evidence>
<keyword evidence="8" id="KW-0812">Transmembrane</keyword>
<sequence>MAGDGRPRVVIIGAGFGGLWAARALTKAPADILLVDRDNYHTFLPLLYQVSAAELEPEEIAYPIRAILRQLPNTRFVMGDVTDIELTERAVKVDGDSISYDYLVLAMGSTSNYFGVPGAAENSFSLKTLEEGTALRNHILCCFEQASFETDDKRRRRLLTFIIVGGGATGVEFAGALAELIDRPLVRDYPSLDFKEVQIILIEAADNLLTMLPQKLRSYAHERLTGMGVKIRLQTMVNQINADSVILKSGETIPTETVVWTAGVGGQPIVKSWGLPTARDGRVKVLPTLQVPDRPEVYVIGDLAYFEENGRPLPMVAPVAVQQGGLAAQNIVNQISGQPLREFRYHDRGTMVTIGRNAGVVRIGERVFTGLLAWMLWLGVHLLNLIGFRNRLLVMINWSQDYFLFERAVRFIFPSEKTLFARALRCSTAKRAGDSDESRQS</sequence>
<comment type="catalytic activity">
    <reaction evidence="7">
        <text>a quinone + NADH + H(+) = a quinol + NAD(+)</text>
        <dbReference type="Rhea" id="RHEA:46160"/>
        <dbReference type="ChEBI" id="CHEBI:15378"/>
        <dbReference type="ChEBI" id="CHEBI:24646"/>
        <dbReference type="ChEBI" id="CHEBI:57540"/>
        <dbReference type="ChEBI" id="CHEBI:57945"/>
        <dbReference type="ChEBI" id="CHEBI:132124"/>
        <dbReference type="EC" id="1.6.5.9"/>
    </reaction>
</comment>
<dbReference type="Gene3D" id="3.50.50.100">
    <property type="match status" value="1"/>
</dbReference>
<evidence type="ECO:0000256" key="5">
    <source>
        <dbReference type="ARBA" id="ARBA00023002"/>
    </source>
</evidence>
<feature type="domain" description="FAD/NAD(P)-binding" evidence="9">
    <location>
        <begin position="8"/>
        <end position="324"/>
    </location>
</feature>
<dbReference type="InterPro" id="IPR036188">
    <property type="entry name" value="FAD/NAD-bd_sf"/>
</dbReference>
<dbReference type="InterPro" id="IPR023753">
    <property type="entry name" value="FAD/NAD-binding_dom"/>
</dbReference>
<protein>
    <recommendedName>
        <fullName evidence="2">NADH:ubiquinone reductase (non-electrogenic)</fullName>
        <ecNumber evidence="2">1.6.5.9</ecNumber>
    </recommendedName>
</protein>
<dbReference type="SUPFAM" id="SSF51905">
    <property type="entry name" value="FAD/NAD(P)-binding domain"/>
    <property type="match status" value="1"/>
</dbReference>
<dbReference type="AlphaFoldDB" id="A0A2M7T5P8"/>
<accession>A0A2M7T5P8</accession>
<dbReference type="EMBL" id="PFNG01000231">
    <property type="protein sequence ID" value="PIZ35650.1"/>
    <property type="molecule type" value="Genomic_DNA"/>
</dbReference>
<feature type="transmembrane region" description="Helical" evidence="8">
    <location>
        <begin position="367"/>
        <end position="388"/>
    </location>
</feature>
<evidence type="ECO:0000256" key="4">
    <source>
        <dbReference type="ARBA" id="ARBA00022827"/>
    </source>
</evidence>
<evidence type="ECO:0000313" key="11">
    <source>
        <dbReference type="Proteomes" id="UP000230956"/>
    </source>
</evidence>
<comment type="similarity">
    <text evidence="1">Belongs to the NADH dehydrogenase family.</text>
</comment>
<dbReference type="GO" id="GO:0050136">
    <property type="term" value="F:NADH dehydrogenase (quinone) (non-electrogenic) activity"/>
    <property type="evidence" value="ECO:0007669"/>
    <property type="project" value="UniProtKB-EC"/>
</dbReference>
<dbReference type="PRINTS" id="PR00411">
    <property type="entry name" value="PNDRDTASEI"/>
</dbReference>
<evidence type="ECO:0000256" key="2">
    <source>
        <dbReference type="ARBA" id="ARBA00012637"/>
    </source>
</evidence>
<dbReference type="RefSeq" id="WP_286678916.1">
    <property type="nucleotide sequence ID" value="NZ_MNXI01000115.1"/>
</dbReference>
<evidence type="ECO:0000256" key="1">
    <source>
        <dbReference type="ARBA" id="ARBA00005272"/>
    </source>
</evidence>
<evidence type="ECO:0000259" key="9">
    <source>
        <dbReference type="Pfam" id="PF07992"/>
    </source>
</evidence>
<organism evidence="10 11">
    <name type="scientific">Candidatus Aquicultor secundus</name>
    <dbReference type="NCBI Taxonomy" id="1973895"/>
    <lineage>
        <taxon>Bacteria</taxon>
        <taxon>Bacillati</taxon>
        <taxon>Actinomycetota</taxon>
        <taxon>Candidatus Aquicultoria</taxon>
        <taxon>Candidatus Aquicultorales</taxon>
        <taxon>Candidatus Aquicultoraceae</taxon>
        <taxon>Candidatus Aquicultor</taxon>
    </lineage>
</organism>
<keyword evidence="5" id="KW-0560">Oxidoreductase</keyword>